<name>M0A288_9EURY</name>
<dbReference type="RefSeq" id="WP_006652460.1">
    <property type="nucleotide sequence ID" value="NZ_AOIM01000015.1"/>
</dbReference>
<evidence type="ECO:0000313" key="2">
    <source>
        <dbReference type="EMBL" id="ELY92885.1"/>
    </source>
</evidence>
<keyword evidence="1" id="KW-0472">Membrane</keyword>
<keyword evidence="1" id="KW-0812">Transmembrane</keyword>
<feature type="transmembrane region" description="Helical" evidence="1">
    <location>
        <begin position="71"/>
        <end position="93"/>
    </location>
</feature>
<feature type="transmembrane region" description="Helical" evidence="1">
    <location>
        <begin position="12"/>
        <end position="34"/>
    </location>
</feature>
<dbReference type="OrthoDB" id="204776at2157"/>
<dbReference type="STRING" id="1227493.C483_06105"/>
<protein>
    <recommendedName>
        <fullName evidence="4">ABC transporter permease</fullName>
    </recommendedName>
</protein>
<feature type="transmembrane region" description="Helical" evidence="1">
    <location>
        <begin position="187"/>
        <end position="205"/>
    </location>
</feature>
<keyword evidence="1" id="KW-1133">Transmembrane helix</keyword>
<dbReference type="EMBL" id="AOIM01000015">
    <property type="protein sequence ID" value="ELY92885.1"/>
    <property type="molecule type" value="Genomic_DNA"/>
</dbReference>
<reference evidence="2 3" key="1">
    <citation type="journal article" date="2014" name="PLoS Genet.">
        <title>Phylogenetically driven sequencing of extremely halophilic archaea reveals strategies for static and dynamic osmo-response.</title>
        <authorList>
            <person name="Becker E.A."/>
            <person name="Seitzer P.M."/>
            <person name="Tritt A."/>
            <person name="Larsen D."/>
            <person name="Krusor M."/>
            <person name="Yao A.I."/>
            <person name="Wu D."/>
            <person name="Madern D."/>
            <person name="Eisen J.A."/>
            <person name="Darling A.E."/>
            <person name="Facciotti M.T."/>
        </authorList>
    </citation>
    <scope>NUCLEOTIDE SEQUENCE [LARGE SCALE GENOMIC DNA]</scope>
    <source>
        <strain evidence="2 3">JCM 10989</strain>
    </source>
</reference>
<dbReference type="Proteomes" id="UP000011519">
    <property type="component" value="Unassembled WGS sequence"/>
</dbReference>
<evidence type="ECO:0008006" key="4">
    <source>
        <dbReference type="Google" id="ProtNLM"/>
    </source>
</evidence>
<proteinExistence type="predicted"/>
<dbReference type="Pfam" id="PF12679">
    <property type="entry name" value="ABC2_membrane_2"/>
    <property type="match status" value="1"/>
</dbReference>
<dbReference type="GO" id="GO:0005886">
    <property type="term" value="C:plasma membrane"/>
    <property type="evidence" value="ECO:0007669"/>
    <property type="project" value="UniProtKB-SubCell"/>
</dbReference>
<evidence type="ECO:0000256" key="1">
    <source>
        <dbReference type="SAM" id="Phobius"/>
    </source>
</evidence>
<dbReference type="AlphaFoldDB" id="M0A288"/>
<organism evidence="2 3">
    <name type="scientific">Natrialba hulunbeirensis JCM 10989</name>
    <dbReference type="NCBI Taxonomy" id="1227493"/>
    <lineage>
        <taxon>Archaea</taxon>
        <taxon>Methanobacteriati</taxon>
        <taxon>Methanobacteriota</taxon>
        <taxon>Stenosarchaea group</taxon>
        <taxon>Halobacteria</taxon>
        <taxon>Halobacteriales</taxon>
        <taxon>Natrialbaceae</taxon>
        <taxon>Natrialba</taxon>
    </lineage>
</organism>
<dbReference type="GO" id="GO:0140359">
    <property type="term" value="F:ABC-type transporter activity"/>
    <property type="evidence" value="ECO:0007669"/>
    <property type="project" value="InterPro"/>
</dbReference>
<accession>M0A288</accession>
<keyword evidence="3" id="KW-1185">Reference proteome</keyword>
<feature type="transmembrane region" description="Helical" evidence="1">
    <location>
        <begin position="152"/>
        <end position="175"/>
    </location>
</feature>
<feature type="transmembrane region" description="Helical" evidence="1">
    <location>
        <begin position="122"/>
        <end position="146"/>
    </location>
</feature>
<evidence type="ECO:0000313" key="3">
    <source>
        <dbReference type="Proteomes" id="UP000011519"/>
    </source>
</evidence>
<gene>
    <name evidence="2" type="ORF">C483_06105</name>
</gene>
<dbReference type="PATRIC" id="fig|1227493.4.peg.1196"/>
<comment type="caution">
    <text evidence="2">The sequence shown here is derived from an EMBL/GenBank/DDBJ whole genome shotgun (WGS) entry which is preliminary data.</text>
</comment>
<feature type="transmembrane region" description="Helical" evidence="1">
    <location>
        <begin position="237"/>
        <end position="256"/>
    </location>
</feature>
<sequence>MTAILRTESGRLLRGTLTLTGLLVVLSAFFLVVFPSIQEEAALFEEVYPEYILALLGVEELHTIEGFLGGYIFPFVWVLLAGIYFAYVSAGMISRDVRTRRMDLTLSSAVSRESVVLQKIGALWVPLVALSLALLGTLLLGVSLLGESVNPIALAMVHLLGVPYLLVCAGIGLVFSVVLDRVETAQAAALGLVFVLWLVDGLAQLNPDFEWVGTVTPSRYYDPTAILVHEEYALLDAGLLLAVFLVLVGLATAYFVRRDL</sequence>